<feature type="region of interest" description="Disordered" evidence="1">
    <location>
        <begin position="199"/>
        <end position="218"/>
    </location>
</feature>
<name>A0A286GH33_9ACTN</name>
<evidence type="ECO:0000313" key="4">
    <source>
        <dbReference type="Proteomes" id="UP000219482"/>
    </source>
</evidence>
<dbReference type="Proteomes" id="UP000219482">
    <property type="component" value="Unassembled WGS sequence"/>
</dbReference>
<dbReference type="Gene3D" id="1.20.120.450">
    <property type="entry name" value="dinb family like domain"/>
    <property type="match status" value="1"/>
</dbReference>
<protein>
    <submittedName>
        <fullName evidence="3">TIGR03083 family protein</fullName>
    </submittedName>
</protein>
<dbReference type="OrthoDB" id="5178565at2"/>
<reference evidence="4" key="1">
    <citation type="submission" date="2017-09" db="EMBL/GenBank/DDBJ databases">
        <authorList>
            <person name="Varghese N."/>
            <person name="Submissions S."/>
        </authorList>
    </citation>
    <scope>NUCLEOTIDE SEQUENCE [LARGE SCALE GENOMIC DNA]</scope>
    <source>
        <strain evidence="4">DSM 44270</strain>
    </source>
</reference>
<dbReference type="RefSeq" id="WP_097182738.1">
    <property type="nucleotide sequence ID" value="NZ_OCNK01000001.1"/>
</dbReference>
<feature type="domain" description="Mycothiol-dependent maleylpyruvate isomerase metal-binding" evidence="2">
    <location>
        <begin position="11"/>
        <end position="98"/>
    </location>
</feature>
<evidence type="ECO:0000259" key="2">
    <source>
        <dbReference type="Pfam" id="PF11716"/>
    </source>
</evidence>
<dbReference type="AlphaFoldDB" id="A0A286GH33"/>
<sequence length="218" mass="24031">MDHDQKWAVIAEQRRALADILSAIDAADWERPSLCTQWRVRDVAAHLALTPRSPGVLRILVAGLRARGDFDAVNRDLARTHAERPTDRLVADLRELADCRRKPAITTLDNLLFDTLVHVQDITVPLGVPAPMPLGPAREGAERVWRMGWPFWARRRLRGMRLIATDVDWSVGQGDEVRGAIQDLLLLLTGRTGTVLPRLSGPGTRRLAGSGNVPGGLA</sequence>
<dbReference type="Pfam" id="PF11716">
    <property type="entry name" value="MDMPI_N"/>
    <property type="match status" value="1"/>
</dbReference>
<gene>
    <name evidence="3" type="ORF">SAMN06272739_1007</name>
</gene>
<dbReference type="SUPFAM" id="SSF109854">
    <property type="entry name" value="DinB/YfiT-like putative metalloenzymes"/>
    <property type="match status" value="1"/>
</dbReference>
<accession>A0A286GH33</accession>
<keyword evidence="4" id="KW-1185">Reference proteome</keyword>
<dbReference type="InterPro" id="IPR034660">
    <property type="entry name" value="DinB/YfiT-like"/>
</dbReference>
<proteinExistence type="predicted"/>
<dbReference type="InterPro" id="IPR024344">
    <property type="entry name" value="MDMPI_metal-binding"/>
</dbReference>
<dbReference type="InterPro" id="IPR017517">
    <property type="entry name" value="Maleyloyr_isom"/>
</dbReference>
<evidence type="ECO:0000256" key="1">
    <source>
        <dbReference type="SAM" id="MobiDB-lite"/>
    </source>
</evidence>
<evidence type="ECO:0000313" key="3">
    <source>
        <dbReference type="EMBL" id="SOD94831.1"/>
    </source>
</evidence>
<dbReference type="GO" id="GO:0046872">
    <property type="term" value="F:metal ion binding"/>
    <property type="evidence" value="ECO:0007669"/>
    <property type="project" value="InterPro"/>
</dbReference>
<dbReference type="NCBIfam" id="TIGR03083">
    <property type="entry name" value="maleylpyruvate isomerase family mycothiol-dependent enzyme"/>
    <property type="match status" value="1"/>
</dbReference>
<organism evidence="3 4">
    <name type="scientific">Blastococcus haudaquaticus</name>
    <dbReference type="NCBI Taxonomy" id="1938745"/>
    <lineage>
        <taxon>Bacteria</taxon>
        <taxon>Bacillati</taxon>
        <taxon>Actinomycetota</taxon>
        <taxon>Actinomycetes</taxon>
        <taxon>Geodermatophilales</taxon>
        <taxon>Geodermatophilaceae</taxon>
        <taxon>Blastococcus</taxon>
    </lineage>
</organism>
<dbReference type="EMBL" id="OCNK01000001">
    <property type="protein sequence ID" value="SOD94831.1"/>
    <property type="molecule type" value="Genomic_DNA"/>
</dbReference>